<accession>A0A6A6YB32</accession>
<evidence type="ECO:0000313" key="6">
    <source>
        <dbReference type="Proteomes" id="UP000504636"/>
    </source>
</evidence>
<feature type="transmembrane region" description="Helical" evidence="4">
    <location>
        <begin position="60"/>
        <end position="80"/>
    </location>
</feature>
<name>A0A6A6YB32_9PEZI</name>
<dbReference type="AlphaFoldDB" id="A0A6A6YB32"/>
<evidence type="ECO:0000256" key="1">
    <source>
        <dbReference type="ARBA" id="ARBA00004141"/>
    </source>
</evidence>
<dbReference type="Proteomes" id="UP000504636">
    <property type="component" value="Unplaced"/>
</dbReference>
<feature type="transmembrane region" description="Helical" evidence="4">
    <location>
        <begin position="217"/>
        <end position="237"/>
    </location>
</feature>
<comment type="subcellular location">
    <subcellularLocation>
        <location evidence="1">Membrane</location>
        <topology evidence="1">Multi-pass membrane protein</topology>
    </subcellularLocation>
</comment>
<dbReference type="GO" id="GO:0016020">
    <property type="term" value="C:membrane"/>
    <property type="evidence" value="ECO:0007669"/>
    <property type="project" value="UniProtKB-SubCell"/>
</dbReference>
<reference evidence="5 7" key="1">
    <citation type="journal article" date="2020" name="Stud. Mycol.">
        <title>101 Dothideomycetes genomes: a test case for predicting lifestyles and emergence of pathogens.</title>
        <authorList>
            <person name="Haridas S."/>
            <person name="Albert R."/>
            <person name="Binder M."/>
            <person name="Bloem J."/>
            <person name="Labutti K."/>
            <person name="Salamov A."/>
            <person name="Andreopoulos B."/>
            <person name="Baker S."/>
            <person name="Barry K."/>
            <person name="Bills G."/>
            <person name="Bluhm B."/>
            <person name="Cannon C."/>
            <person name="Castanera R."/>
            <person name="Culley D."/>
            <person name="Daum C."/>
            <person name="Ezra D."/>
            <person name="Gonzalez J."/>
            <person name="Henrissat B."/>
            <person name="Kuo A."/>
            <person name="Liang C."/>
            <person name="Lipzen A."/>
            <person name="Lutzoni F."/>
            <person name="Magnuson J."/>
            <person name="Mondo S."/>
            <person name="Nolan M."/>
            <person name="Ohm R."/>
            <person name="Pangilinan J."/>
            <person name="Park H.-J."/>
            <person name="Ramirez L."/>
            <person name="Alfaro M."/>
            <person name="Sun H."/>
            <person name="Tritt A."/>
            <person name="Yoshinaga Y."/>
            <person name="Zwiers L.-H."/>
            <person name="Turgeon B."/>
            <person name="Goodwin S."/>
            <person name="Spatafora J."/>
            <person name="Crous P."/>
            <person name="Grigoriev I."/>
        </authorList>
    </citation>
    <scope>NUCLEOTIDE SEQUENCE</scope>
    <source>
        <strain evidence="5 7">CBS 304.34</strain>
    </source>
</reference>
<dbReference type="OrthoDB" id="2213137at2759"/>
<dbReference type="Gene3D" id="1.20.1250.20">
    <property type="entry name" value="MFS general substrate transporter like domains"/>
    <property type="match status" value="2"/>
</dbReference>
<keyword evidence="4" id="KW-1133">Transmembrane helix</keyword>
<feature type="transmembrane region" description="Helical" evidence="4">
    <location>
        <begin position="127"/>
        <end position="147"/>
    </location>
</feature>
<evidence type="ECO:0000256" key="2">
    <source>
        <dbReference type="ARBA" id="ARBA00006727"/>
    </source>
</evidence>
<feature type="transmembrane region" description="Helical" evidence="4">
    <location>
        <begin position="357"/>
        <end position="375"/>
    </location>
</feature>
<dbReference type="InterPro" id="IPR036259">
    <property type="entry name" value="MFS_trans_sf"/>
</dbReference>
<dbReference type="RefSeq" id="XP_033572279.1">
    <property type="nucleotide sequence ID" value="XM_033728417.1"/>
</dbReference>
<feature type="transmembrane region" description="Helical" evidence="4">
    <location>
        <begin position="396"/>
        <end position="417"/>
    </location>
</feature>
<sequence>MASMDEYPVTKGSEEEIPLDKFSFSSDDSSGSEEDQFLLDEEIATQKLPPVDRGAGAWKFLFGCWLIEAVLWGFPLAFGIFQSHYSQHSLFNTSKNIPTIGALAVGISYLGVPLTSPITLRYPQYHIHILFFGWALCILGLVFASFATQTWHLILTQGAMYGVGWVVCYTPFLIMLNDWFYDRRGLAYGILFGASGVSGLILPFALEALLARYDFRITLRMFAIIAILVSGPSFLLIRPRIPVHLQHKAPSPSGPPRPYNFLRNPLTYVFGCSIALQGLAFPLPPTFLPSYATALTLPAPSGDFLLALNSLAQVTGQILLGHFSDNVSTHLPHSVSSLITGLAVLLLWGPARGIGSLAAFAALWGAFAGSYSVSWTKIAARMAEGEDEGRRAAATMTLYAWFSFERGVADILAGPISSVLLGSDVRVGEFGVGKWKGVVGFCGGVLLLSSMGGLGWFWERRGRWGR</sequence>
<keyword evidence="4" id="KW-0472">Membrane</keyword>
<dbReference type="InterPro" id="IPR050327">
    <property type="entry name" value="Proton-linked_MCT"/>
</dbReference>
<feature type="transmembrane region" description="Helical" evidence="4">
    <location>
        <begin position="437"/>
        <end position="458"/>
    </location>
</feature>
<evidence type="ECO:0000313" key="5">
    <source>
        <dbReference type="EMBL" id="KAF2805315.1"/>
    </source>
</evidence>
<dbReference type="GO" id="GO:0022857">
    <property type="term" value="F:transmembrane transporter activity"/>
    <property type="evidence" value="ECO:0007669"/>
    <property type="project" value="InterPro"/>
</dbReference>
<dbReference type="PANTHER" id="PTHR11360:SF287">
    <property type="entry name" value="MFS MONOCARBOXYLATE TRANSPORTER"/>
    <property type="match status" value="1"/>
</dbReference>
<dbReference type="EMBL" id="MU003710">
    <property type="protein sequence ID" value="KAF2805315.1"/>
    <property type="molecule type" value="Genomic_DNA"/>
</dbReference>
<comment type="similarity">
    <text evidence="2">Belongs to the major facilitator superfamily. Monocarboxylate porter (TC 2.A.1.13) family.</text>
</comment>
<organism evidence="5">
    <name type="scientific">Mytilinidion resinicola</name>
    <dbReference type="NCBI Taxonomy" id="574789"/>
    <lineage>
        <taxon>Eukaryota</taxon>
        <taxon>Fungi</taxon>
        <taxon>Dikarya</taxon>
        <taxon>Ascomycota</taxon>
        <taxon>Pezizomycotina</taxon>
        <taxon>Dothideomycetes</taxon>
        <taxon>Pleosporomycetidae</taxon>
        <taxon>Mytilinidiales</taxon>
        <taxon>Mytilinidiaceae</taxon>
        <taxon>Mytilinidion</taxon>
    </lineage>
</organism>
<dbReference type="PANTHER" id="PTHR11360">
    <property type="entry name" value="MONOCARBOXYLATE TRANSPORTER"/>
    <property type="match status" value="1"/>
</dbReference>
<reference evidence="7" key="2">
    <citation type="submission" date="2020-04" db="EMBL/GenBank/DDBJ databases">
        <authorList>
            <consortium name="NCBI Genome Project"/>
        </authorList>
    </citation>
    <scope>NUCLEOTIDE SEQUENCE</scope>
    <source>
        <strain evidence="7">CBS 304.34</strain>
    </source>
</reference>
<dbReference type="GeneID" id="54469310"/>
<keyword evidence="4" id="KW-0812">Transmembrane</keyword>
<proteinExistence type="inferred from homology"/>
<evidence type="ECO:0000256" key="4">
    <source>
        <dbReference type="SAM" id="Phobius"/>
    </source>
</evidence>
<reference evidence="7" key="3">
    <citation type="submission" date="2025-04" db="UniProtKB">
        <authorList>
            <consortium name="RefSeq"/>
        </authorList>
    </citation>
    <scope>IDENTIFICATION</scope>
    <source>
        <strain evidence="7">CBS 304.34</strain>
    </source>
</reference>
<feature type="transmembrane region" description="Helical" evidence="4">
    <location>
        <begin position="153"/>
        <end position="174"/>
    </location>
</feature>
<feature type="transmembrane region" description="Helical" evidence="4">
    <location>
        <begin position="186"/>
        <end position="205"/>
    </location>
</feature>
<dbReference type="SUPFAM" id="SSF103473">
    <property type="entry name" value="MFS general substrate transporter"/>
    <property type="match status" value="1"/>
</dbReference>
<keyword evidence="6" id="KW-1185">Reference proteome</keyword>
<dbReference type="InterPro" id="IPR011701">
    <property type="entry name" value="MFS"/>
</dbReference>
<dbReference type="Pfam" id="PF07690">
    <property type="entry name" value="MFS_1"/>
    <property type="match status" value="1"/>
</dbReference>
<evidence type="ECO:0000256" key="3">
    <source>
        <dbReference type="SAM" id="MobiDB-lite"/>
    </source>
</evidence>
<feature type="region of interest" description="Disordered" evidence="3">
    <location>
        <begin position="1"/>
        <end position="32"/>
    </location>
</feature>
<protein>
    <submittedName>
        <fullName evidence="5 7">MFS general substrate transporter</fullName>
    </submittedName>
</protein>
<feature type="transmembrane region" description="Helical" evidence="4">
    <location>
        <begin position="100"/>
        <end position="120"/>
    </location>
</feature>
<gene>
    <name evidence="5 7" type="ORF">BDZ99DRAFT_574906</name>
</gene>
<feature type="transmembrane region" description="Helical" evidence="4">
    <location>
        <begin position="266"/>
        <end position="284"/>
    </location>
</feature>
<evidence type="ECO:0000313" key="7">
    <source>
        <dbReference type="RefSeq" id="XP_033572279.1"/>
    </source>
</evidence>